<keyword evidence="1" id="KW-0812">Transmembrane</keyword>
<reference evidence="3 4" key="1">
    <citation type="submission" date="2018-04" db="EMBL/GenBank/DDBJ databases">
        <title>Genomic Encyclopedia of Archaeal and Bacterial Type Strains, Phase II (KMG-II): from individual species to whole genera.</title>
        <authorList>
            <person name="Goeker M."/>
        </authorList>
    </citation>
    <scope>NUCLEOTIDE SEQUENCE [LARGE SCALE GENOMIC DNA]</scope>
    <source>
        <strain evidence="3 4">DSM 23382</strain>
    </source>
</reference>
<protein>
    <submittedName>
        <fullName evidence="3">Nucleoside-diphosphate-sugar epimerase</fullName>
    </submittedName>
</protein>
<dbReference type="EMBL" id="QAYG01000012">
    <property type="protein sequence ID" value="PTW55765.1"/>
    <property type="molecule type" value="Genomic_DNA"/>
</dbReference>
<dbReference type="InterPro" id="IPR050177">
    <property type="entry name" value="Lipid_A_modif_metabolic_enz"/>
</dbReference>
<evidence type="ECO:0000313" key="4">
    <source>
        <dbReference type="Proteomes" id="UP000244081"/>
    </source>
</evidence>
<keyword evidence="4" id="KW-1185">Reference proteome</keyword>
<evidence type="ECO:0000256" key="1">
    <source>
        <dbReference type="SAM" id="Phobius"/>
    </source>
</evidence>
<proteinExistence type="predicted"/>
<dbReference type="SUPFAM" id="SSF51735">
    <property type="entry name" value="NAD(P)-binding Rossmann-fold domains"/>
    <property type="match status" value="1"/>
</dbReference>
<organism evidence="3 4">
    <name type="scientific">Breoghania corrubedonensis</name>
    <dbReference type="NCBI Taxonomy" id="665038"/>
    <lineage>
        <taxon>Bacteria</taxon>
        <taxon>Pseudomonadati</taxon>
        <taxon>Pseudomonadota</taxon>
        <taxon>Alphaproteobacteria</taxon>
        <taxon>Hyphomicrobiales</taxon>
        <taxon>Stappiaceae</taxon>
        <taxon>Breoghania</taxon>
    </lineage>
</organism>
<sequence>MTSSTAIVFGGAGFIGTHLLEHLVAQGHHARVVCADIRDPKRAVAGVEYLTCDVRETIDAQALGAASIVYNLAAVHTTPGYEDWEYYWTNVLGATHVCDYARAAGCQTMVFTSSISVYGPCEEPKDETGLLEPNSAYGRSKYQAEEIHRAWRRAGEGRTLRIARPAVVFGPGEGGNFTRLAALLKKGRMVYPGRKETIKACGYVGELIRMFDFALARGEAEIIFNFAYRERYTTEDICNAFRRVADFKAPLGVIPLPVMMAGGLAFEVLGLLGKKTSVNRARVMKLVHSTNVVPGVLPAMGYEYETDLEEALRRWQAADPSGEFV</sequence>
<dbReference type="OrthoDB" id="9814124at2"/>
<gene>
    <name evidence="3" type="ORF">C8N35_11290</name>
</gene>
<evidence type="ECO:0000313" key="3">
    <source>
        <dbReference type="EMBL" id="PTW55765.1"/>
    </source>
</evidence>
<dbReference type="InterPro" id="IPR001509">
    <property type="entry name" value="Epimerase_deHydtase"/>
</dbReference>
<dbReference type="Pfam" id="PF01370">
    <property type="entry name" value="Epimerase"/>
    <property type="match status" value="1"/>
</dbReference>
<dbReference type="RefSeq" id="WP_107991793.1">
    <property type="nucleotide sequence ID" value="NZ_QAYG01000012.1"/>
</dbReference>
<evidence type="ECO:0000259" key="2">
    <source>
        <dbReference type="Pfam" id="PF01370"/>
    </source>
</evidence>
<keyword evidence="1" id="KW-1133">Transmembrane helix</keyword>
<dbReference type="PANTHER" id="PTHR43245">
    <property type="entry name" value="BIFUNCTIONAL POLYMYXIN RESISTANCE PROTEIN ARNA"/>
    <property type="match status" value="1"/>
</dbReference>
<accession>A0A2T5UW74</accession>
<keyword evidence="1" id="KW-0472">Membrane</keyword>
<dbReference type="CDD" id="cd08946">
    <property type="entry name" value="SDR_e"/>
    <property type="match status" value="1"/>
</dbReference>
<comment type="caution">
    <text evidence="3">The sequence shown here is derived from an EMBL/GenBank/DDBJ whole genome shotgun (WGS) entry which is preliminary data.</text>
</comment>
<feature type="transmembrane region" description="Helical" evidence="1">
    <location>
        <begin position="251"/>
        <end position="272"/>
    </location>
</feature>
<dbReference type="Gene3D" id="3.40.50.720">
    <property type="entry name" value="NAD(P)-binding Rossmann-like Domain"/>
    <property type="match status" value="1"/>
</dbReference>
<dbReference type="InterPro" id="IPR036291">
    <property type="entry name" value="NAD(P)-bd_dom_sf"/>
</dbReference>
<dbReference type="Proteomes" id="UP000244081">
    <property type="component" value="Unassembled WGS sequence"/>
</dbReference>
<dbReference type="AlphaFoldDB" id="A0A2T5UW74"/>
<name>A0A2T5UW74_9HYPH</name>
<feature type="domain" description="NAD-dependent epimerase/dehydratase" evidence="2">
    <location>
        <begin position="7"/>
        <end position="225"/>
    </location>
</feature>